<dbReference type="GO" id="GO:0005886">
    <property type="term" value="C:plasma membrane"/>
    <property type="evidence" value="ECO:0007669"/>
    <property type="project" value="UniProtKB-SubCell"/>
</dbReference>
<evidence type="ECO:0000256" key="6">
    <source>
        <dbReference type="ARBA" id="ARBA00023065"/>
    </source>
</evidence>
<dbReference type="CDD" id="cd12152">
    <property type="entry name" value="F1-ATPase_delta"/>
    <property type="match status" value="1"/>
</dbReference>
<evidence type="ECO:0000256" key="10">
    <source>
        <dbReference type="HAMAP-Rule" id="MF_00530"/>
    </source>
</evidence>
<dbReference type="GO" id="GO:0045259">
    <property type="term" value="C:proton-transporting ATP synthase complex"/>
    <property type="evidence" value="ECO:0007669"/>
    <property type="project" value="UniProtKB-KW"/>
</dbReference>
<dbReference type="GO" id="GO:0005524">
    <property type="term" value="F:ATP binding"/>
    <property type="evidence" value="ECO:0007669"/>
    <property type="project" value="UniProtKB-UniRule"/>
</dbReference>
<evidence type="ECO:0000259" key="12">
    <source>
        <dbReference type="Pfam" id="PF00401"/>
    </source>
</evidence>
<dbReference type="Pfam" id="PF00401">
    <property type="entry name" value="ATP-synt_DE"/>
    <property type="match status" value="1"/>
</dbReference>
<keyword evidence="8 10" id="KW-0139">CF(1)</keyword>
<organism evidence="14">
    <name type="scientific">uncultured Desulfobacteraceae bacterium</name>
    <dbReference type="NCBI Taxonomy" id="218296"/>
    <lineage>
        <taxon>Bacteria</taxon>
        <taxon>Pseudomonadati</taxon>
        <taxon>Thermodesulfobacteriota</taxon>
        <taxon>Desulfobacteria</taxon>
        <taxon>Desulfobacterales</taxon>
        <taxon>Desulfobacteraceae</taxon>
        <taxon>environmental samples</taxon>
    </lineage>
</organism>
<gene>
    <name evidence="10 14" type="primary">atpC</name>
    <name evidence="14" type="ORF">EPICR_20036</name>
</gene>
<dbReference type="SUPFAM" id="SSF46604">
    <property type="entry name" value="Epsilon subunit of F1F0-ATP synthase C-terminal domain"/>
    <property type="match status" value="1"/>
</dbReference>
<dbReference type="InterPro" id="IPR020547">
    <property type="entry name" value="ATP_synth_F1_esu_C"/>
</dbReference>
<comment type="subunit">
    <text evidence="4 10 11">F-type ATPases have 2 components, CF(1) - the catalytic core - and CF(0) - the membrane proton channel. CF(1) has five subunits: alpha(3), beta(3), gamma(1), delta(1), epsilon(1). CF(0) has three main subunits: a, b and c.</text>
</comment>
<dbReference type="HAMAP" id="MF_00530">
    <property type="entry name" value="ATP_synth_epsil_bac"/>
    <property type="match status" value="1"/>
</dbReference>
<keyword evidence="10" id="KW-0375">Hydrogen ion transport</keyword>
<reference evidence="14" key="1">
    <citation type="submission" date="2019-01" db="EMBL/GenBank/DDBJ databases">
        <authorList>
            <consortium name="Genoscope - CEA"/>
            <person name="William W."/>
        </authorList>
    </citation>
    <scope>NUCLEOTIDE SEQUENCE</scope>
    <source>
        <strain evidence="14">CR-1</strain>
    </source>
</reference>
<evidence type="ECO:0000256" key="4">
    <source>
        <dbReference type="ARBA" id="ARBA00011648"/>
    </source>
</evidence>
<evidence type="ECO:0000256" key="1">
    <source>
        <dbReference type="ARBA" id="ARBA00003543"/>
    </source>
</evidence>
<feature type="domain" description="ATP synthase F1 complex delta/epsilon subunit N-terminal" evidence="13">
    <location>
        <begin position="6"/>
        <end position="84"/>
    </location>
</feature>
<accession>A0A484HFW1</accession>
<dbReference type="InterPro" id="IPR001469">
    <property type="entry name" value="ATP_synth_F1_dsu/esu"/>
</dbReference>
<evidence type="ECO:0000256" key="8">
    <source>
        <dbReference type="ARBA" id="ARBA00023196"/>
    </source>
</evidence>
<keyword evidence="7 10" id="KW-0472">Membrane</keyword>
<dbReference type="NCBIfam" id="TIGR01216">
    <property type="entry name" value="ATP_synt_epsi"/>
    <property type="match status" value="1"/>
</dbReference>
<dbReference type="GO" id="GO:0046933">
    <property type="term" value="F:proton-transporting ATP synthase activity, rotational mechanism"/>
    <property type="evidence" value="ECO:0007669"/>
    <property type="project" value="UniProtKB-UniRule"/>
</dbReference>
<evidence type="ECO:0000256" key="7">
    <source>
        <dbReference type="ARBA" id="ARBA00023136"/>
    </source>
</evidence>
<proteinExistence type="inferred from homology"/>
<keyword evidence="6 10" id="KW-0406">Ion transport</keyword>
<dbReference type="InterPro" id="IPR020546">
    <property type="entry name" value="ATP_synth_F1_dsu/esu_N"/>
</dbReference>
<evidence type="ECO:0000256" key="2">
    <source>
        <dbReference type="ARBA" id="ARBA00004202"/>
    </source>
</evidence>
<dbReference type="Gene3D" id="1.20.5.440">
    <property type="entry name" value="ATP synthase delta/epsilon subunit, C-terminal domain"/>
    <property type="match status" value="1"/>
</dbReference>
<evidence type="ECO:0000313" key="14">
    <source>
        <dbReference type="EMBL" id="VEN73573.1"/>
    </source>
</evidence>
<comment type="subcellular location">
    <subcellularLocation>
        <location evidence="2 10">Cell membrane</location>
        <topology evidence="2 10">Peripheral membrane protein</topology>
    </subcellularLocation>
</comment>
<dbReference type="InterPro" id="IPR036771">
    <property type="entry name" value="ATPsynth_dsu/esu_N"/>
</dbReference>
<sequence length="137" mass="14946">MDGHIRLEVVTPDKAVVDEDAKIAMAPGELGEFGVLIGHTPFLTALKVGAIRYVDSSGAEKQVFVNGGFAEALPKKLTVLAESAERRSDIDPDRARASMERAQNRLADKSRADEIDYIRAKAALDRAVQRIRMLDVA</sequence>
<dbReference type="SUPFAM" id="SSF51344">
    <property type="entry name" value="Epsilon subunit of F1F0-ATP synthase N-terminal domain"/>
    <property type="match status" value="1"/>
</dbReference>
<dbReference type="AlphaFoldDB" id="A0A484HFW1"/>
<dbReference type="PANTHER" id="PTHR13822">
    <property type="entry name" value="ATP SYNTHASE DELTA/EPSILON CHAIN"/>
    <property type="match status" value="1"/>
</dbReference>
<comment type="similarity">
    <text evidence="3 10 11">Belongs to the ATPase epsilon chain family.</text>
</comment>
<comment type="function">
    <text evidence="1 10">Produces ATP from ADP in the presence of a proton gradient across the membrane.</text>
</comment>
<dbReference type="PANTHER" id="PTHR13822:SF10">
    <property type="entry name" value="ATP SYNTHASE EPSILON CHAIN, CHLOROPLASTIC"/>
    <property type="match status" value="1"/>
</dbReference>
<dbReference type="Gene3D" id="2.60.15.10">
    <property type="entry name" value="F0F1 ATP synthase delta/epsilon subunit, N-terminal"/>
    <property type="match status" value="1"/>
</dbReference>
<protein>
    <recommendedName>
        <fullName evidence="10">ATP synthase epsilon chain</fullName>
    </recommendedName>
    <alternativeName>
        <fullName evidence="10">ATP synthase F1 sector epsilon subunit</fullName>
    </alternativeName>
    <alternativeName>
        <fullName evidence="10">F-ATPase epsilon subunit</fullName>
    </alternativeName>
</protein>
<evidence type="ECO:0000256" key="9">
    <source>
        <dbReference type="ARBA" id="ARBA00023310"/>
    </source>
</evidence>
<evidence type="ECO:0000256" key="11">
    <source>
        <dbReference type="RuleBase" id="RU003656"/>
    </source>
</evidence>
<dbReference type="NCBIfam" id="NF009980">
    <property type="entry name" value="PRK13446.1"/>
    <property type="match status" value="1"/>
</dbReference>
<dbReference type="EMBL" id="CAACVI010000012">
    <property type="protein sequence ID" value="VEN73573.1"/>
    <property type="molecule type" value="Genomic_DNA"/>
</dbReference>
<keyword evidence="9 10" id="KW-0066">ATP synthesis</keyword>
<name>A0A484HFW1_9BACT</name>
<keyword evidence="5 10" id="KW-0813">Transport</keyword>
<keyword evidence="10" id="KW-1003">Cell membrane</keyword>
<evidence type="ECO:0000256" key="5">
    <source>
        <dbReference type="ARBA" id="ARBA00022448"/>
    </source>
</evidence>
<evidence type="ECO:0000259" key="13">
    <source>
        <dbReference type="Pfam" id="PF02823"/>
    </source>
</evidence>
<feature type="domain" description="ATP synthase epsilon subunit C-terminal" evidence="12">
    <location>
        <begin position="89"/>
        <end position="133"/>
    </location>
</feature>
<dbReference type="InterPro" id="IPR036794">
    <property type="entry name" value="ATP_F1_dsu/esu_C_sf"/>
</dbReference>
<evidence type="ECO:0000256" key="3">
    <source>
        <dbReference type="ARBA" id="ARBA00005712"/>
    </source>
</evidence>
<dbReference type="Pfam" id="PF02823">
    <property type="entry name" value="ATP-synt_DE_N"/>
    <property type="match status" value="1"/>
</dbReference>